<reference evidence="13 14" key="1">
    <citation type="submission" date="2020-08" db="EMBL/GenBank/DDBJ databases">
        <title>Sequencing the genomes of 1000 actinobacteria strains.</title>
        <authorList>
            <person name="Klenk H.-P."/>
        </authorList>
    </citation>
    <scope>NUCLEOTIDE SEQUENCE [LARGE SCALE GENOMIC DNA]</scope>
    <source>
        <strain evidence="13 14">DSM 44551</strain>
    </source>
</reference>
<comment type="similarity">
    <text evidence="2">Belongs to the CorA metal ion transporter (MIT) (TC 1.A.35) family.</text>
</comment>
<accession>A0A7W8QJQ5</accession>
<name>A0A7W8QJQ5_9ACTN</name>
<dbReference type="EMBL" id="JACHDB010000001">
    <property type="protein sequence ID" value="MBB5431525.1"/>
    <property type="molecule type" value="Genomic_DNA"/>
</dbReference>
<dbReference type="SUPFAM" id="SSF143865">
    <property type="entry name" value="CorA soluble domain-like"/>
    <property type="match status" value="1"/>
</dbReference>
<dbReference type="GO" id="GO:0000287">
    <property type="term" value="F:magnesium ion binding"/>
    <property type="evidence" value="ECO:0007669"/>
    <property type="project" value="TreeGrafter"/>
</dbReference>
<organism evidence="13 14">
    <name type="scientific">Nocardiopsis composta</name>
    <dbReference type="NCBI Taxonomy" id="157465"/>
    <lineage>
        <taxon>Bacteria</taxon>
        <taxon>Bacillati</taxon>
        <taxon>Actinomycetota</taxon>
        <taxon>Actinomycetes</taxon>
        <taxon>Streptosporangiales</taxon>
        <taxon>Nocardiopsidaceae</taxon>
        <taxon>Nocardiopsis</taxon>
    </lineage>
</organism>
<dbReference type="RefSeq" id="WP_184391227.1">
    <property type="nucleotide sequence ID" value="NZ_BAAAJD010000086.1"/>
</dbReference>
<dbReference type="GO" id="GO:0015095">
    <property type="term" value="F:magnesium ion transmembrane transporter activity"/>
    <property type="evidence" value="ECO:0007669"/>
    <property type="project" value="TreeGrafter"/>
</dbReference>
<evidence type="ECO:0000256" key="6">
    <source>
        <dbReference type="ARBA" id="ARBA00022842"/>
    </source>
</evidence>
<dbReference type="Gene3D" id="1.20.58.340">
    <property type="entry name" value="Magnesium transport protein CorA, transmembrane region"/>
    <property type="match status" value="2"/>
</dbReference>
<proteinExistence type="inferred from homology"/>
<evidence type="ECO:0000256" key="3">
    <source>
        <dbReference type="ARBA" id="ARBA00022448"/>
    </source>
</evidence>
<keyword evidence="14" id="KW-1185">Reference proteome</keyword>
<sequence length="384" mass="42619">MAQNSRLDRLAERLAAQRGRGAGAARAPEYLMAHHRDDERHLPEAEGEVEASLYLRGEAVAPLEAPADPAEVRCRLDAEPEAVAWIRMDRPSTAQLMAAARRFGLHELAVEDAIVAHQRPKLDRYGDARFAVLRAARPGAGPDEVRFGEVHVFTGPRFAITVRHGDAPDLEAVRRRLEADPQLLALGPQAVLYAVADRVIDDYAPVVARLGEAADEVESRVFAGDPDASPRVHRLLREVILFQRAADPLLDVLRRGLEPDAGDEELRHLLRDAADHAAAVAERIDGYRQLLQNVLQVNATLISLEQNEKMRRLTESDARQADNAKKISAWAAILFAPSLIGSVYGMNFRHMPELHWALGYPLSLLLMLGIAVGLYALFKLRRWM</sequence>
<dbReference type="InterPro" id="IPR045861">
    <property type="entry name" value="CorA_cytoplasmic_dom"/>
</dbReference>
<dbReference type="Gene3D" id="3.30.460.20">
    <property type="entry name" value="CorA soluble domain-like"/>
    <property type="match status" value="1"/>
</dbReference>
<dbReference type="CDD" id="cd12830">
    <property type="entry name" value="MtCorA-like"/>
    <property type="match status" value="1"/>
</dbReference>
<dbReference type="PANTHER" id="PTHR46494">
    <property type="entry name" value="CORA FAMILY METAL ION TRANSPORTER (EUROFUNG)"/>
    <property type="match status" value="1"/>
</dbReference>
<gene>
    <name evidence="13" type="ORF">HDA36_001609</name>
</gene>
<evidence type="ECO:0000256" key="4">
    <source>
        <dbReference type="ARBA" id="ARBA00022475"/>
    </source>
</evidence>
<dbReference type="Pfam" id="PF01544">
    <property type="entry name" value="CorA"/>
    <property type="match status" value="1"/>
</dbReference>
<evidence type="ECO:0000256" key="10">
    <source>
        <dbReference type="ARBA" id="ARBA00034269"/>
    </source>
</evidence>
<evidence type="ECO:0000256" key="5">
    <source>
        <dbReference type="ARBA" id="ARBA00022692"/>
    </source>
</evidence>
<comment type="catalytic activity">
    <reaction evidence="10">
        <text>Mg(2+)(in) = Mg(2+)(out)</text>
        <dbReference type="Rhea" id="RHEA:29827"/>
        <dbReference type="ChEBI" id="CHEBI:18420"/>
    </reaction>
</comment>
<evidence type="ECO:0000256" key="1">
    <source>
        <dbReference type="ARBA" id="ARBA00004651"/>
    </source>
</evidence>
<dbReference type="GO" id="GO:0050897">
    <property type="term" value="F:cobalt ion binding"/>
    <property type="evidence" value="ECO:0007669"/>
    <property type="project" value="TreeGrafter"/>
</dbReference>
<dbReference type="FunFam" id="1.20.58.340:FF:000004">
    <property type="entry name" value="Magnesium transport protein CorA"/>
    <property type="match status" value="1"/>
</dbReference>
<dbReference type="Proteomes" id="UP000572635">
    <property type="component" value="Unassembled WGS sequence"/>
</dbReference>
<dbReference type="SUPFAM" id="SSF144083">
    <property type="entry name" value="Magnesium transport protein CorA, transmembrane region"/>
    <property type="match status" value="1"/>
</dbReference>
<evidence type="ECO:0000256" key="7">
    <source>
        <dbReference type="ARBA" id="ARBA00022989"/>
    </source>
</evidence>
<keyword evidence="6" id="KW-0460">Magnesium</keyword>
<dbReference type="InterPro" id="IPR045863">
    <property type="entry name" value="CorA_TM1_TM2"/>
</dbReference>
<evidence type="ECO:0000256" key="8">
    <source>
        <dbReference type="ARBA" id="ARBA00023065"/>
    </source>
</evidence>
<protein>
    <submittedName>
        <fullName evidence="13">Magnesium transporter</fullName>
    </submittedName>
</protein>
<dbReference type="InterPro" id="IPR002523">
    <property type="entry name" value="MgTranspt_CorA/ZnTranspt_ZntB"/>
</dbReference>
<dbReference type="PANTHER" id="PTHR46494:SF1">
    <property type="entry name" value="CORA FAMILY METAL ION TRANSPORTER (EUROFUNG)"/>
    <property type="match status" value="1"/>
</dbReference>
<feature type="transmembrane region" description="Helical" evidence="12">
    <location>
        <begin position="327"/>
        <end position="346"/>
    </location>
</feature>
<evidence type="ECO:0000256" key="9">
    <source>
        <dbReference type="ARBA" id="ARBA00023136"/>
    </source>
</evidence>
<evidence type="ECO:0000313" key="14">
    <source>
        <dbReference type="Proteomes" id="UP000572635"/>
    </source>
</evidence>
<keyword evidence="3" id="KW-0813">Transport</keyword>
<keyword evidence="8" id="KW-0406">Ion transport</keyword>
<keyword evidence="9 12" id="KW-0472">Membrane</keyword>
<keyword evidence="4" id="KW-1003">Cell membrane</keyword>
<evidence type="ECO:0000256" key="2">
    <source>
        <dbReference type="ARBA" id="ARBA00009765"/>
    </source>
</evidence>
<feature type="transmembrane region" description="Helical" evidence="12">
    <location>
        <begin position="358"/>
        <end position="378"/>
    </location>
</feature>
<comment type="subcellular location">
    <subcellularLocation>
        <location evidence="1">Cell membrane</location>
        <topology evidence="1">Multi-pass membrane protein</topology>
    </subcellularLocation>
</comment>
<comment type="function">
    <text evidence="11">Mediates influx of magnesium ions. Alternates between open and closed states. Activated by low cytoplasmic Mg(2+) levels. Inactive when cytoplasmic Mg(2+) levels are high.</text>
</comment>
<dbReference type="GO" id="GO:0005886">
    <property type="term" value="C:plasma membrane"/>
    <property type="evidence" value="ECO:0007669"/>
    <property type="project" value="UniProtKB-SubCell"/>
</dbReference>
<dbReference type="AlphaFoldDB" id="A0A7W8QJQ5"/>
<keyword evidence="5 12" id="KW-0812">Transmembrane</keyword>
<evidence type="ECO:0000256" key="12">
    <source>
        <dbReference type="SAM" id="Phobius"/>
    </source>
</evidence>
<evidence type="ECO:0000256" key="11">
    <source>
        <dbReference type="ARBA" id="ARBA00045497"/>
    </source>
</evidence>
<keyword evidence="7 12" id="KW-1133">Transmembrane helix</keyword>
<dbReference type="GO" id="GO:0015087">
    <property type="term" value="F:cobalt ion transmembrane transporter activity"/>
    <property type="evidence" value="ECO:0007669"/>
    <property type="project" value="TreeGrafter"/>
</dbReference>
<evidence type="ECO:0000313" key="13">
    <source>
        <dbReference type="EMBL" id="MBB5431525.1"/>
    </source>
</evidence>
<comment type="caution">
    <text evidence="13">The sequence shown here is derived from an EMBL/GenBank/DDBJ whole genome shotgun (WGS) entry which is preliminary data.</text>
</comment>